<feature type="transmembrane region" description="Helical" evidence="1">
    <location>
        <begin position="205"/>
        <end position="224"/>
    </location>
</feature>
<proteinExistence type="predicted"/>
<protein>
    <recommendedName>
        <fullName evidence="3">Gram-positive cocci surface proteins LPxTG domain-containing protein</fullName>
    </recommendedName>
</protein>
<reference evidence="2" key="2">
    <citation type="journal article" date="2014" name="ISME J.">
        <title>Microbial stratification in low pH oxic and suboxic macroscopic growths along an acid mine drainage.</title>
        <authorList>
            <person name="Mendez-Garcia C."/>
            <person name="Mesa V."/>
            <person name="Sprenger R.R."/>
            <person name="Richter M."/>
            <person name="Diez M.S."/>
            <person name="Solano J."/>
            <person name="Bargiela R."/>
            <person name="Golyshina O.V."/>
            <person name="Manteca A."/>
            <person name="Ramos J.L."/>
            <person name="Gallego J.R."/>
            <person name="Llorente I."/>
            <person name="Martins Dos Santos V.A."/>
            <person name="Jensen O.N."/>
            <person name="Pelaez A.I."/>
            <person name="Sanchez J."/>
            <person name="Ferrer M."/>
        </authorList>
    </citation>
    <scope>NUCLEOTIDE SEQUENCE</scope>
</reference>
<sequence length="228" mass="23920">MTGSNFTAYIMVPVNDVVAIENGTITINSTGTSIIHLISPPGLRNIGKYGKQIDNAIMDGKISTLVFLNSTKSGAYSNLTVGFNGSVSAGVSSQHNGLALINISSNNHRGTTLSIFVTKQFLGASSSVYIKFNGQAINITSPGTILNITSTTNAYYATINESTGVLVLIHVPHFSNHTLTVSSTPFTSTSTPQSSPSFPINTEDLSIILVISTVAIVGGAALVLRRKK</sequence>
<gene>
    <name evidence="2" type="ORF">B1A_14861</name>
</gene>
<dbReference type="AlphaFoldDB" id="T0ZLG3"/>
<keyword evidence="1" id="KW-0472">Membrane</keyword>
<dbReference type="EMBL" id="AUZX01010914">
    <property type="protein sequence ID" value="EQD45322.1"/>
    <property type="molecule type" value="Genomic_DNA"/>
</dbReference>
<keyword evidence="1" id="KW-0812">Transmembrane</keyword>
<accession>T0ZLG3</accession>
<comment type="caution">
    <text evidence="2">The sequence shown here is derived from an EMBL/GenBank/DDBJ whole genome shotgun (WGS) entry which is preliminary data.</text>
</comment>
<name>T0ZLG3_9ZZZZ</name>
<evidence type="ECO:0000256" key="1">
    <source>
        <dbReference type="SAM" id="Phobius"/>
    </source>
</evidence>
<keyword evidence="1" id="KW-1133">Transmembrane helix</keyword>
<evidence type="ECO:0000313" key="2">
    <source>
        <dbReference type="EMBL" id="EQD45322.1"/>
    </source>
</evidence>
<organism evidence="2">
    <name type="scientific">mine drainage metagenome</name>
    <dbReference type="NCBI Taxonomy" id="410659"/>
    <lineage>
        <taxon>unclassified sequences</taxon>
        <taxon>metagenomes</taxon>
        <taxon>ecological metagenomes</taxon>
    </lineage>
</organism>
<evidence type="ECO:0008006" key="3">
    <source>
        <dbReference type="Google" id="ProtNLM"/>
    </source>
</evidence>
<reference evidence="2" key="1">
    <citation type="submission" date="2013-08" db="EMBL/GenBank/DDBJ databases">
        <authorList>
            <person name="Mendez C."/>
            <person name="Richter M."/>
            <person name="Ferrer M."/>
            <person name="Sanchez J."/>
        </authorList>
    </citation>
    <scope>NUCLEOTIDE SEQUENCE</scope>
</reference>